<evidence type="ECO:0000256" key="3">
    <source>
        <dbReference type="ARBA" id="ARBA00022989"/>
    </source>
</evidence>
<evidence type="ECO:0000313" key="8">
    <source>
        <dbReference type="Proteomes" id="UP000193144"/>
    </source>
</evidence>
<dbReference type="STRING" id="1231657.A0A1Y1Z9H8"/>
<dbReference type="AlphaFoldDB" id="A0A1Y1Z9H8"/>
<keyword evidence="3 6" id="KW-1133">Transmembrane helix</keyword>
<reference evidence="7 8" key="1">
    <citation type="submission" date="2016-07" db="EMBL/GenBank/DDBJ databases">
        <title>Pervasive Adenine N6-methylation of Active Genes in Fungi.</title>
        <authorList>
            <consortium name="DOE Joint Genome Institute"/>
            <person name="Mondo S.J."/>
            <person name="Dannebaum R.O."/>
            <person name="Kuo R.C."/>
            <person name="Labutti K."/>
            <person name="Haridas S."/>
            <person name="Kuo A."/>
            <person name="Salamov A."/>
            <person name="Ahrendt S.R."/>
            <person name="Lipzen A."/>
            <person name="Sullivan W."/>
            <person name="Andreopoulos W.B."/>
            <person name="Clum A."/>
            <person name="Lindquist E."/>
            <person name="Daum C."/>
            <person name="Ramamoorthy G.K."/>
            <person name="Gryganskyi A."/>
            <person name="Culley D."/>
            <person name="Magnuson J.K."/>
            <person name="James T.Y."/>
            <person name="O'Malley M.A."/>
            <person name="Stajich J.E."/>
            <person name="Spatafora J.W."/>
            <person name="Visel A."/>
            <person name="Grigoriev I.V."/>
        </authorList>
    </citation>
    <scope>NUCLEOTIDE SEQUENCE [LARGE SCALE GENOMIC DNA]</scope>
    <source>
        <strain evidence="7 8">CBS 115471</strain>
    </source>
</reference>
<protein>
    <recommendedName>
        <fullName evidence="9">Cora-like Mg2+ transporter protein-domain-containing protein</fullName>
    </recommendedName>
</protein>
<dbReference type="InterPro" id="IPR045863">
    <property type="entry name" value="CorA_TM1_TM2"/>
</dbReference>
<evidence type="ECO:0000256" key="2">
    <source>
        <dbReference type="ARBA" id="ARBA00022692"/>
    </source>
</evidence>
<gene>
    <name evidence="7" type="ORF">BCR34DRAFT_518735</name>
</gene>
<accession>A0A1Y1Z9H8</accession>
<evidence type="ECO:0008006" key="9">
    <source>
        <dbReference type="Google" id="ProtNLM"/>
    </source>
</evidence>
<evidence type="ECO:0000256" key="6">
    <source>
        <dbReference type="SAM" id="Phobius"/>
    </source>
</evidence>
<organism evidence="7 8">
    <name type="scientific">Clohesyomyces aquaticus</name>
    <dbReference type="NCBI Taxonomy" id="1231657"/>
    <lineage>
        <taxon>Eukaryota</taxon>
        <taxon>Fungi</taxon>
        <taxon>Dikarya</taxon>
        <taxon>Ascomycota</taxon>
        <taxon>Pezizomycotina</taxon>
        <taxon>Dothideomycetes</taxon>
        <taxon>Pleosporomycetidae</taxon>
        <taxon>Pleosporales</taxon>
        <taxon>Lindgomycetaceae</taxon>
        <taxon>Clohesyomyces</taxon>
    </lineage>
</organism>
<dbReference type="Proteomes" id="UP000193144">
    <property type="component" value="Unassembled WGS sequence"/>
</dbReference>
<sequence>MSSYGSYTPSGDRAEYSEKDEEARPPLNFIDVWTDEAGVPHIRSGELPYDQVEAWLDLKVDWAARTKNGSEISNNDVSLRLVSCNFARHPFALGCGTDTFELLHKSFRLHATSEESILNNNGAFSRYLTKAPISREVESLALVIKVPNSVNIGFDAVTLSHDLRHRTTRAFVHGSPDSDFAELLVHLQTIDLVSALDDPFLIPGYILRSHRGRTEAHRSNIDDLVFATEHDLDYAPPGIMANTRSFKLRKELTNTRLSKKDFERTVRGLHSCATALSVVSYVGNFGKDLGRFLQVTAEEMQNHLARTNGSLNPDIMHALEFQTNLYTTLVLQTSVLKDRVQSHINLTFSLIAQEENRISRSISEESALIAVAAKRDSAAMKTIALITIIFLPPTFVATFFSMTMFDWTPNPEQPDSRIASVYLWVYWVVAIPLTITVLIIWRVWWTMEEKKYNEELNNTKAKRQIVRRTD</sequence>
<feature type="region of interest" description="Disordered" evidence="5">
    <location>
        <begin position="1"/>
        <end position="22"/>
    </location>
</feature>
<evidence type="ECO:0000313" key="7">
    <source>
        <dbReference type="EMBL" id="ORY06764.1"/>
    </source>
</evidence>
<dbReference type="EMBL" id="MCFA01000114">
    <property type="protein sequence ID" value="ORY06764.1"/>
    <property type="molecule type" value="Genomic_DNA"/>
</dbReference>
<keyword evidence="4 6" id="KW-0472">Membrane</keyword>
<proteinExistence type="predicted"/>
<name>A0A1Y1Z9H8_9PLEO</name>
<dbReference type="Gene3D" id="1.20.58.340">
    <property type="entry name" value="Magnesium transport protein CorA, transmembrane region"/>
    <property type="match status" value="1"/>
</dbReference>
<keyword evidence="8" id="KW-1185">Reference proteome</keyword>
<dbReference type="OrthoDB" id="1046782at2759"/>
<keyword evidence="2 6" id="KW-0812">Transmembrane</keyword>
<dbReference type="GO" id="GO:0016020">
    <property type="term" value="C:membrane"/>
    <property type="evidence" value="ECO:0007669"/>
    <property type="project" value="UniProtKB-SubCell"/>
</dbReference>
<comment type="subcellular location">
    <subcellularLocation>
        <location evidence="1">Membrane</location>
        <topology evidence="1">Multi-pass membrane protein</topology>
    </subcellularLocation>
</comment>
<evidence type="ECO:0000256" key="5">
    <source>
        <dbReference type="SAM" id="MobiDB-lite"/>
    </source>
</evidence>
<comment type="caution">
    <text evidence="7">The sequence shown here is derived from an EMBL/GenBank/DDBJ whole genome shotgun (WGS) entry which is preliminary data.</text>
</comment>
<feature type="transmembrane region" description="Helical" evidence="6">
    <location>
        <begin position="424"/>
        <end position="444"/>
    </location>
</feature>
<dbReference type="SUPFAM" id="SSF144083">
    <property type="entry name" value="Magnesium transport protein CorA, transmembrane region"/>
    <property type="match status" value="1"/>
</dbReference>
<evidence type="ECO:0000256" key="4">
    <source>
        <dbReference type="ARBA" id="ARBA00023136"/>
    </source>
</evidence>
<feature type="compositionally biased region" description="Basic and acidic residues" evidence="5">
    <location>
        <begin position="12"/>
        <end position="22"/>
    </location>
</feature>
<evidence type="ECO:0000256" key="1">
    <source>
        <dbReference type="ARBA" id="ARBA00004141"/>
    </source>
</evidence>
<feature type="transmembrane region" description="Helical" evidence="6">
    <location>
        <begin position="383"/>
        <end position="404"/>
    </location>
</feature>